<evidence type="ECO:0000256" key="2">
    <source>
        <dbReference type="ARBA" id="ARBA00022490"/>
    </source>
</evidence>
<dbReference type="InterPro" id="IPR055443">
    <property type="entry name" value="HEAT_ECM29"/>
</dbReference>
<evidence type="ECO:0008006" key="9">
    <source>
        <dbReference type="Google" id="ProtNLM"/>
    </source>
</evidence>
<evidence type="ECO:0000256" key="3">
    <source>
        <dbReference type="ARBA" id="ARBA00022737"/>
    </source>
</evidence>
<keyword evidence="4" id="KW-0647">Proteasome</keyword>
<dbReference type="Proteomes" id="UP001152607">
    <property type="component" value="Unassembled WGS sequence"/>
</dbReference>
<name>A0A9W4XS93_9PLEO</name>
<dbReference type="Gene3D" id="1.25.10.10">
    <property type="entry name" value="Leucine-rich Repeat Variant"/>
    <property type="match status" value="3"/>
</dbReference>
<dbReference type="Pfam" id="PF23731">
    <property type="entry name" value="ARM_ECM29_C"/>
    <property type="match status" value="1"/>
</dbReference>
<evidence type="ECO:0000259" key="5">
    <source>
        <dbReference type="Pfam" id="PF13001"/>
    </source>
</evidence>
<dbReference type="EMBL" id="CAOQHR010000012">
    <property type="protein sequence ID" value="CAI6341703.1"/>
    <property type="molecule type" value="Genomic_DNA"/>
</dbReference>
<dbReference type="SUPFAM" id="SSF48371">
    <property type="entry name" value="ARM repeat"/>
    <property type="match status" value="3"/>
</dbReference>
<keyword evidence="8" id="KW-1185">Reference proteome</keyword>
<dbReference type="PANTHER" id="PTHR23346:SF19">
    <property type="entry name" value="PROTEASOME ADAPTER AND SCAFFOLD PROTEIN ECM29"/>
    <property type="match status" value="1"/>
</dbReference>
<comment type="caution">
    <text evidence="7">The sequence shown here is derived from an EMBL/GenBank/DDBJ whole genome shotgun (WGS) entry which is preliminary data.</text>
</comment>
<dbReference type="OrthoDB" id="16066at2759"/>
<dbReference type="GO" id="GO:0005634">
    <property type="term" value="C:nucleus"/>
    <property type="evidence" value="ECO:0007669"/>
    <property type="project" value="TreeGrafter"/>
</dbReference>
<dbReference type="GO" id="GO:0036503">
    <property type="term" value="P:ERAD pathway"/>
    <property type="evidence" value="ECO:0007669"/>
    <property type="project" value="TreeGrafter"/>
</dbReference>
<dbReference type="GO" id="GO:0060090">
    <property type="term" value="F:molecular adaptor activity"/>
    <property type="evidence" value="ECO:0007669"/>
    <property type="project" value="InterPro"/>
</dbReference>
<dbReference type="Pfam" id="PF24492">
    <property type="entry name" value="HEAT_ECM29"/>
    <property type="match status" value="1"/>
</dbReference>
<feature type="domain" description="Proteasome component Ecm29 N-terminal" evidence="5">
    <location>
        <begin position="15"/>
        <end position="537"/>
    </location>
</feature>
<dbReference type="GO" id="GO:0005737">
    <property type="term" value="C:cytoplasm"/>
    <property type="evidence" value="ECO:0007669"/>
    <property type="project" value="UniProtKB-SubCell"/>
</dbReference>
<accession>A0A9W4XS93</accession>
<dbReference type="InterPro" id="IPR011989">
    <property type="entry name" value="ARM-like"/>
</dbReference>
<gene>
    <name evidence="7" type="ORF">PDIGIT_LOCUS14903</name>
</gene>
<evidence type="ECO:0000313" key="7">
    <source>
        <dbReference type="EMBL" id="CAI6341703.1"/>
    </source>
</evidence>
<dbReference type="Pfam" id="PF13001">
    <property type="entry name" value="ECM29_N"/>
    <property type="match status" value="1"/>
</dbReference>
<dbReference type="InterPro" id="IPR024372">
    <property type="entry name" value="Ecm29_N"/>
</dbReference>
<comment type="subcellular location">
    <subcellularLocation>
        <location evidence="1">Cytoplasm</location>
    </subcellularLocation>
</comment>
<dbReference type="InterPro" id="IPR016024">
    <property type="entry name" value="ARM-type_fold"/>
</dbReference>
<keyword evidence="2" id="KW-0963">Cytoplasm</keyword>
<evidence type="ECO:0000313" key="8">
    <source>
        <dbReference type="Proteomes" id="UP001152607"/>
    </source>
</evidence>
<organism evidence="7 8">
    <name type="scientific">Periconia digitata</name>
    <dbReference type="NCBI Taxonomy" id="1303443"/>
    <lineage>
        <taxon>Eukaryota</taxon>
        <taxon>Fungi</taxon>
        <taxon>Dikarya</taxon>
        <taxon>Ascomycota</taxon>
        <taxon>Pezizomycotina</taxon>
        <taxon>Dothideomycetes</taxon>
        <taxon>Pleosporomycetidae</taxon>
        <taxon>Pleosporales</taxon>
        <taxon>Massarineae</taxon>
        <taxon>Periconiaceae</taxon>
        <taxon>Periconia</taxon>
    </lineage>
</organism>
<dbReference type="GO" id="GO:0000502">
    <property type="term" value="C:proteasome complex"/>
    <property type="evidence" value="ECO:0007669"/>
    <property type="project" value="UniProtKB-KW"/>
</dbReference>
<dbReference type="Pfam" id="PF12755">
    <property type="entry name" value="Vac14_Fab1_bd"/>
    <property type="match status" value="1"/>
</dbReference>
<reference evidence="7" key="1">
    <citation type="submission" date="2023-01" db="EMBL/GenBank/DDBJ databases">
        <authorList>
            <person name="Van Ghelder C."/>
            <person name="Rancurel C."/>
        </authorList>
    </citation>
    <scope>NUCLEOTIDE SEQUENCE</scope>
    <source>
        <strain evidence="7">CNCM I-4278</strain>
    </source>
</reference>
<evidence type="ECO:0000256" key="1">
    <source>
        <dbReference type="ARBA" id="ARBA00004496"/>
    </source>
</evidence>
<dbReference type="PANTHER" id="PTHR23346">
    <property type="entry name" value="TRANSLATIONAL ACTIVATOR GCN1-RELATED"/>
    <property type="match status" value="1"/>
</dbReference>
<keyword evidence="3" id="KW-0677">Repeat</keyword>
<sequence length="1881" mass="208174">MASAQTPEARELALVGKVEMRIALADSDKKLEDLLKLYLSPLLLKLNSDSRSVRDKVISICQHVNTRIKPHEIKLPVAALLKQFKENANVPLIRHFDILYIQQGVSRLPVTERLELLPVLVQGISIDYEKSPQHASQLFHLTLRLLMHFKLPLRGSKDDDNLRSTLNLDDRDALFLSEWFGKLLLLTVVHQGAPDTTSSQKCPGLSSEDYKLLTLQGKPDAWDSSADSGLNLNETKALVARFLASGLFTDDEKFLPALFASADTNSRISEVGEDTYKRTVISKDLEDNSVIDALLKLYLGTDKPEGPLPVKTPLRIRILGVLSKSVAFTAHPKEIARIVEEGLLSVQFNPIGKSTAGREASKFRSAIFAMVNFVARRGSPEHLSRIAEGLVGNLRAFLQDQGWPTPDRDQDMELRGYGYETIGLLAKAVPEKILLEPTLDLLSWLFRSLREDASGKDVAVSIEEALSSVLSVFTKPFNEALKPKFRQLLLKYSASSQSAQNNSSPAAIRNTNYVATRFANRCLPYDDVLARWIDILAASGGTRERHEVVEEGKKGLDPYWFDISNSIPGSRSDHNPLSFPNFDELVEFVFVRQGDENDDVMMDDYDAVKQTHRFHQRYPNALTTVIKFTSEVAIHTALQSKEIPEQLSEDWDRKLHTRIATDLRARQAFRSFAALEAHELSLATVIRASFDKITRDELSDIGDVGSNFVRLLSLCSGSVWKTAKLLQEVRALEPSILANDPSRREAAAHAFGILASHPDCSPELVEQSKSSLFSKVKAWSSAVGGDINSIHGAIIALGHYFSRLHWRQTNDVAETDQVLPLLQIILDILRDSKDSTLKEAALVCIDLLSLFHVITPSIISKFSKFESVVSHVYESAKGGSIHAITALGHLSMIVDESAEIETTDYTIVADKLYDLHEVRQPEVQFSIGEALSCFACGWESKALTAQLDVEHPEQQHEPWDTLPLTPTSAKRDKTLAVILEKTLKGCRQTKPSLKKASAIWLLCLLQYCGQKPEIQQYLPQCQTAFKLCLSDRDEVVQEAASRGLGLVYEKGDRQLKDDLVRDLVGSFSDNKSKMSGTVTEDTQLFEPGALPTGDGSITTYKDILSLASEVGDSSLVYRFMSLASNNSIWSSRAAFGRFGLSNIFSDSSVDGYLAENPKLYPKLFRYRFDPNPNVQRSMNDIWNALVKDSSATIDRYFDAIMDDLLTSILTKEWRVRQASCAAIADLVQGRNVDKYEKYLGDIWDKCFKVLDDIKESVRAGASSLARVLTGTLTRSLEAGDSASKTANAMLSRVLPFLFSSSGLESSAEEVRLFAVQTLLKIVKKSNAKTLNPHVPELIERLLGLLSSLEPEAVNYIHLNASKYNLTEQKIDDMRLQSVRSSPLTESIERCLDLADAETMQKLVPCIESAMKNAVGLPSKVGCSRILVTLSTRHNFVFKPYADSFLKLVQKYVHDRNNTVSSSYAAAAGYIARLASDKQLLATAAFCQKLYFESDDDKSRLTAGDIVLSISKNATDRFTSLSSDLLPFIFLAKHDTNDQVKQLFKDTWSDNVAGSRAVLLYLKEIIGLAEKHLESQRWVLKHTAAKTIADTIMSTTTDSSSSASLSKADAETIWPALDKAMGGKTWDGKEFVLEAFVRFVDKGDDLWKEEPKVAKQIEKVAVREAKRQNQTYRPFALDALGQICVLRTDLELSNTVLDLGKSILDDVLAGDEDGSEKMDVDGGEIMKDVTLKEKTLSSVVTLLLSSLNPTKLSSPNLTAHLRNALALAVRANSTRARNVHLATFTSLHALFARLSAQATAAEGNKTVSVGDDVKAKESLEKLLFDASFEGLPEAMRMKRAEAIVETSKVDGCGWLVEKVKPEMDGGERSAGVRAVLGKAGGK</sequence>
<feature type="domain" description="Proteasome adapter and scaffold protein ECM29 HEAT-repeat" evidence="6">
    <location>
        <begin position="1330"/>
        <end position="1491"/>
    </location>
</feature>
<evidence type="ECO:0000259" key="6">
    <source>
        <dbReference type="Pfam" id="PF24492"/>
    </source>
</evidence>
<evidence type="ECO:0000256" key="4">
    <source>
        <dbReference type="ARBA" id="ARBA00022942"/>
    </source>
</evidence>
<proteinExistence type="predicted"/>
<protein>
    <recommendedName>
        <fullName evidence="9">ARM repeat-containing protein</fullName>
    </recommendedName>
</protein>
<dbReference type="GO" id="GO:0043248">
    <property type="term" value="P:proteasome assembly"/>
    <property type="evidence" value="ECO:0007669"/>
    <property type="project" value="InterPro"/>
</dbReference>